<dbReference type="PROSITE" id="PS00086">
    <property type="entry name" value="CYTOCHROME_P450"/>
    <property type="match status" value="1"/>
</dbReference>
<evidence type="ECO:0000256" key="13">
    <source>
        <dbReference type="PIRSR" id="PIRSR602401-1"/>
    </source>
</evidence>
<protein>
    <submittedName>
        <fullName evidence="15">Cytochrome P450 9e2</fullName>
    </submittedName>
</protein>
<keyword evidence="10 13" id="KW-0408">Iron</keyword>
<dbReference type="InterPro" id="IPR017972">
    <property type="entry name" value="Cyt_P450_CS"/>
</dbReference>
<keyword evidence="16" id="KW-1185">Reference proteome</keyword>
<dbReference type="FunFam" id="1.10.630.10:FF:000042">
    <property type="entry name" value="Cytochrome P450"/>
    <property type="match status" value="1"/>
</dbReference>
<dbReference type="EMBL" id="KQ761834">
    <property type="protein sequence ID" value="OAD56684.1"/>
    <property type="molecule type" value="Genomic_DNA"/>
</dbReference>
<evidence type="ECO:0000256" key="12">
    <source>
        <dbReference type="ARBA" id="ARBA00023136"/>
    </source>
</evidence>
<dbReference type="CDD" id="cd11056">
    <property type="entry name" value="CYP6-like"/>
    <property type="match status" value="1"/>
</dbReference>
<keyword evidence="11 14" id="KW-0503">Monooxygenase</keyword>
<evidence type="ECO:0000256" key="4">
    <source>
        <dbReference type="ARBA" id="ARBA00010617"/>
    </source>
</evidence>
<evidence type="ECO:0000256" key="14">
    <source>
        <dbReference type="RuleBase" id="RU000461"/>
    </source>
</evidence>
<dbReference type="InterPro" id="IPR050476">
    <property type="entry name" value="Insect_CytP450_Detox"/>
</dbReference>
<evidence type="ECO:0000256" key="11">
    <source>
        <dbReference type="ARBA" id="ARBA00023033"/>
    </source>
</evidence>
<comment type="subcellular location">
    <subcellularLocation>
        <location evidence="3">Endoplasmic reticulum membrane</location>
        <topology evidence="3">Peripheral membrane protein</topology>
    </subcellularLocation>
    <subcellularLocation>
        <location evidence="2">Microsome membrane</location>
        <topology evidence="2">Peripheral membrane protein</topology>
    </subcellularLocation>
</comment>
<gene>
    <name evidence="15" type="ORF">WN48_03146</name>
</gene>
<evidence type="ECO:0000256" key="8">
    <source>
        <dbReference type="ARBA" id="ARBA00022848"/>
    </source>
</evidence>
<dbReference type="GO" id="GO:0020037">
    <property type="term" value="F:heme binding"/>
    <property type="evidence" value="ECO:0007669"/>
    <property type="project" value="InterPro"/>
</dbReference>
<evidence type="ECO:0000256" key="6">
    <source>
        <dbReference type="ARBA" id="ARBA00022723"/>
    </source>
</evidence>
<keyword evidence="6 13" id="KW-0479">Metal-binding</keyword>
<dbReference type="SUPFAM" id="SSF48264">
    <property type="entry name" value="Cytochrome P450"/>
    <property type="match status" value="1"/>
</dbReference>
<dbReference type="GO" id="GO:0005789">
    <property type="term" value="C:endoplasmic reticulum membrane"/>
    <property type="evidence" value="ECO:0007669"/>
    <property type="project" value="UniProtKB-SubCell"/>
</dbReference>
<dbReference type="PRINTS" id="PR00463">
    <property type="entry name" value="EP450I"/>
</dbReference>
<evidence type="ECO:0000256" key="1">
    <source>
        <dbReference type="ARBA" id="ARBA00001971"/>
    </source>
</evidence>
<dbReference type="PANTHER" id="PTHR24292:SF54">
    <property type="entry name" value="CYP9F3-RELATED"/>
    <property type="match status" value="1"/>
</dbReference>
<dbReference type="PANTHER" id="PTHR24292">
    <property type="entry name" value="CYTOCHROME P450"/>
    <property type="match status" value="1"/>
</dbReference>
<evidence type="ECO:0000313" key="15">
    <source>
        <dbReference type="EMBL" id="OAD56684.1"/>
    </source>
</evidence>
<reference evidence="15 16" key="1">
    <citation type="submission" date="2015-07" db="EMBL/GenBank/DDBJ databases">
        <title>The genome of Eufriesea mexicana.</title>
        <authorList>
            <person name="Pan H."/>
            <person name="Kapheim K."/>
        </authorList>
    </citation>
    <scope>NUCLEOTIDE SEQUENCE [LARGE SCALE GENOMIC DNA]</scope>
    <source>
        <strain evidence="15">0111107269</strain>
        <tissue evidence="15">Whole body</tissue>
    </source>
</reference>
<evidence type="ECO:0000256" key="3">
    <source>
        <dbReference type="ARBA" id="ARBA00004406"/>
    </source>
</evidence>
<keyword evidence="9 14" id="KW-0560">Oxidoreductase</keyword>
<evidence type="ECO:0000256" key="9">
    <source>
        <dbReference type="ARBA" id="ARBA00023002"/>
    </source>
</evidence>
<dbReference type="GO" id="GO:0016705">
    <property type="term" value="F:oxidoreductase activity, acting on paired donors, with incorporation or reduction of molecular oxygen"/>
    <property type="evidence" value="ECO:0007669"/>
    <property type="project" value="InterPro"/>
</dbReference>
<evidence type="ECO:0000256" key="7">
    <source>
        <dbReference type="ARBA" id="ARBA00022824"/>
    </source>
</evidence>
<evidence type="ECO:0000256" key="2">
    <source>
        <dbReference type="ARBA" id="ARBA00004174"/>
    </source>
</evidence>
<accession>A0A310SNJ3</accession>
<dbReference type="Gene3D" id="1.10.630.10">
    <property type="entry name" value="Cytochrome P450"/>
    <property type="match status" value="1"/>
</dbReference>
<dbReference type="GO" id="GO:0004497">
    <property type="term" value="F:monooxygenase activity"/>
    <property type="evidence" value="ECO:0007669"/>
    <property type="project" value="UniProtKB-KW"/>
</dbReference>
<proteinExistence type="inferred from homology"/>
<keyword evidence="7" id="KW-0256">Endoplasmic reticulum</keyword>
<evidence type="ECO:0000313" key="16">
    <source>
        <dbReference type="Proteomes" id="UP000250275"/>
    </source>
</evidence>
<comment type="similarity">
    <text evidence="4 14">Belongs to the cytochrome P450 family.</text>
</comment>
<dbReference type="OrthoDB" id="2789670at2759"/>
<dbReference type="InterPro" id="IPR002401">
    <property type="entry name" value="Cyt_P450_E_grp-I"/>
</dbReference>
<dbReference type="InterPro" id="IPR036396">
    <property type="entry name" value="Cyt_P450_sf"/>
</dbReference>
<comment type="cofactor">
    <cofactor evidence="1 13">
        <name>heme</name>
        <dbReference type="ChEBI" id="CHEBI:30413"/>
    </cofactor>
</comment>
<keyword evidence="8" id="KW-0492">Microsome</keyword>
<organism evidence="15 16">
    <name type="scientific">Eufriesea mexicana</name>
    <dbReference type="NCBI Taxonomy" id="516756"/>
    <lineage>
        <taxon>Eukaryota</taxon>
        <taxon>Metazoa</taxon>
        <taxon>Ecdysozoa</taxon>
        <taxon>Arthropoda</taxon>
        <taxon>Hexapoda</taxon>
        <taxon>Insecta</taxon>
        <taxon>Pterygota</taxon>
        <taxon>Neoptera</taxon>
        <taxon>Endopterygota</taxon>
        <taxon>Hymenoptera</taxon>
        <taxon>Apocrita</taxon>
        <taxon>Aculeata</taxon>
        <taxon>Apoidea</taxon>
        <taxon>Anthophila</taxon>
        <taxon>Apidae</taxon>
        <taxon>Eufriesea</taxon>
    </lineage>
</organism>
<dbReference type="GO" id="GO:0005506">
    <property type="term" value="F:iron ion binding"/>
    <property type="evidence" value="ECO:0007669"/>
    <property type="project" value="InterPro"/>
</dbReference>
<dbReference type="Pfam" id="PF00067">
    <property type="entry name" value="p450"/>
    <property type="match status" value="1"/>
</dbReference>
<evidence type="ECO:0000256" key="10">
    <source>
        <dbReference type="ARBA" id="ARBA00023004"/>
    </source>
</evidence>
<dbReference type="AlphaFoldDB" id="A0A310SNJ3"/>
<name>A0A310SNJ3_9HYME</name>
<keyword evidence="12" id="KW-0472">Membrane</keyword>
<evidence type="ECO:0000256" key="5">
    <source>
        <dbReference type="ARBA" id="ARBA00022617"/>
    </source>
</evidence>
<feature type="binding site" description="axial binding residue" evidence="13">
    <location>
        <position position="430"/>
    </location>
    <ligand>
        <name>heme</name>
        <dbReference type="ChEBI" id="CHEBI:30413"/>
    </ligand>
    <ligandPart>
        <name>Fe</name>
        <dbReference type="ChEBI" id="CHEBI:18248"/>
    </ligandPart>
</feature>
<dbReference type="Proteomes" id="UP000250275">
    <property type="component" value="Unassembled WGS sequence"/>
</dbReference>
<dbReference type="InterPro" id="IPR001128">
    <property type="entry name" value="Cyt_P450"/>
</dbReference>
<dbReference type="PRINTS" id="PR00385">
    <property type="entry name" value="P450"/>
</dbReference>
<keyword evidence="5 13" id="KW-0349">Heme</keyword>
<sequence length="487" mass="56815">MLYRQFTYWKKNNVPYISGIPVFGTSWKFIFRVLSFHDYFKFVYNYYPDVRYVGTMDFFTPVLFIRDPELIKEIGVKNFDNFPDRRGFVTEEMDPIFGKNVFSLKGDRWREMRNVLSPSFTANKMRFIFELMGKCSSDFVNYLYDHPECCTMIEVKDAFTRYSNDVIATTAFGISVDSMKDRDNEFYKRGLDISSFDGVSRLVKFMLFRLNPYLTRMAGITFLSKSTSKFFCDAISKTVNARKEQGIVRPDMIHLLMQVENLKKSSSHQMHIDDIVAQAFIFFLAGFDTVSTLICYLVHELALHEDVQERLRDEVDSYLEKGDGNISYEALLEMEYMEMVISETLRLHPPTSLVDRVCAKKFELPPAAPGFRAVTVHPNQNVWFPVFGIHRDPKFFPDPEKFDPERFNSENKGTIDPYAYIPFGLGPRKCIGNRFALMETKLLIVNLLQKFVIKANEKTKRPIVYQKGNFTLIPKTGLWVTLEKRDN</sequence>